<protein>
    <submittedName>
        <fullName evidence="2">Uncharacterized protein</fullName>
    </submittedName>
</protein>
<name>A0AAW0JSB1_MYOGA</name>
<gene>
    <name evidence="2" type="ORF">U0070_002196</name>
</gene>
<sequence length="66" mass="7269">EENGDYTYVERVKIPLDHGTLLIMEGATQADWQTPEEHLEMGHVHKVATEVGAVHLAAPPPLLEAL</sequence>
<reference evidence="2 3" key="1">
    <citation type="journal article" date="2023" name="bioRxiv">
        <title>Conserved and derived expression patterns and positive selection on dental genes reveal complex evolutionary context of ever-growing rodent molars.</title>
        <authorList>
            <person name="Calamari Z.T."/>
            <person name="Song A."/>
            <person name="Cohen E."/>
            <person name="Akter M."/>
            <person name="Roy R.D."/>
            <person name="Hallikas O."/>
            <person name="Christensen M.M."/>
            <person name="Li P."/>
            <person name="Marangoni P."/>
            <person name="Jernvall J."/>
            <person name="Klein O.D."/>
        </authorList>
    </citation>
    <scope>NUCLEOTIDE SEQUENCE [LARGE SCALE GENOMIC DNA]</scope>
    <source>
        <strain evidence="2">V071</strain>
    </source>
</reference>
<keyword evidence="3" id="KW-1185">Reference proteome</keyword>
<dbReference type="InterPro" id="IPR037151">
    <property type="entry name" value="AlkB-like_sf"/>
</dbReference>
<comment type="caution">
    <text evidence="2">The sequence shown here is derived from an EMBL/GenBank/DDBJ whole genome shotgun (WGS) entry which is preliminary data.</text>
</comment>
<proteinExistence type="predicted"/>
<accession>A0AAW0JSB1</accession>
<dbReference type="Gene3D" id="2.60.120.590">
    <property type="entry name" value="Alpha-ketoglutarate-dependent dioxygenase AlkB-like"/>
    <property type="match status" value="1"/>
</dbReference>
<comment type="cofactor">
    <cofactor evidence="1">
        <name>Fe(2+)</name>
        <dbReference type="ChEBI" id="CHEBI:29033"/>
    </cofactor>
</comment>
<evidence type="ECO:0000313" key="3">
    <source>
        <dbReference type="Proteomes" id="UP001488838"/>
    </source>
</evidence>
<evidence type="ECO:0000313" key="2">
    <source>
        <dbReference type="EMBL" id="KAK7828966.1"/>
    </source>
</evidence>
<evidence type="ECO:0000256" key="1">
    <source>
        <dbReference type="ARBA" id="ARBA00001954"/>
    </source>
</evidence>
<feature type="non-terminal residue" evidence="2">
    <location>
        <position position="1"/>
    </location>
</feature>
<dbReference type="SUPFAM" id="SSF51197">
    <property type="entry name" value="Clavaminate synthase-like"/>
    <property type="match status" value="1"/>
</dbReference>
<dbReference type="Proteomes" id="UP001488838">
    <property type="component" value="Unassembled WGS sequence"/>
</dbReference>
<organism evidence="2 3">
    <name type="scientific">Myodes glareolus</name>
    <name type="common">Bank vole</name>
    <name type="synonym">Clethrionomys glareolus</name>
    <dbReference type="NCBI Taxonomy" id="447135"/>
    <lineage>
        <taxon>Eukaryota</taxon>
        <taxon>Metazoa</taxon>
        <taxon>Chordata</taxon>
        <taxon>Craniata</taxon>
        <taxon>Vertebrata</taxon>
        <taxon>Euteleostomi</taxon>
        <taxon>Mammalia</taxon>
        <taxon>Eutheria</taxon>
        <taxon>Euarchontoglires</taxon>
        <taxon>Glires</taxon>
        <taxon>Rodentia</taxon>
        <taxon>Myomorpha</taxon>
        <taxon>Muroidea</taxon>
        <taxon>Cricetidae</taxon>
        <taxon>Arvicolinae</taxon>
        <taxon>Myodes</taxon>
    </lineage>
</organism>
<dbReference type="AlphaFoldDB" id="A0AAW0JSB1"/>
<dbReference type="EMBL" id="JBBHLL010000023">
    <property type="protein sequence ID" value="KAK7828966.1"/>
    <property type="molecule type" value="Genomic_DNA"/>
</dbReference>